<reference evidence="2 3" key="1">
    <citation type="submission" date="2018-04" db="EMBL/GenBank/DDBJ databases">
        <authorList>
            <person name="Li J."/>
        </authorList>
    </citation>
    <scope>NUCLEOTIDE SEQUENCE [LARGE SCALE GENOMIC DNA]</scope>
    <source>
        <strain evidence="3">30A</strain>
    </source>
</reference>
<keyword evidence="2" id="KW-0378">Hydrolase</keyword>
<feature type="domain" description="Serine aminopeptidase S33" evidence="1">
    <location>
        <begin position="57"/>
        <end position="217"/>
    </location>
</feature>
<dbReference type="AlphaFoldDB" id="A0A2S0WTB3"/>
<dbReference type="Gene3D" id="3.40.50.1820">
    <property type="entry name" value="alpha/beta hydrolase"/>
    <property type="match status" value="1"/>
</dbReference>
<sequence>MSENDRTEWRPDVLGEHFEQLTLPLGRDSEGEVVATLVRHRPPWRLRMKPGPASGADVLYVHGWSDYFFNPELAEYWSNAGARFFALDLRKYGRSLRPGQTPGFITDLAEYDADIGAALDAMGHGAPDAVLPASTASTGRPLILLGHSTGGLTLSLWAARHRGRAAALVLNSPWLEFQASRVGREALAPVIGWGAKVTPLAPLPNVDLGFYTRTVAKEQDGEWEYNHEWRPARGFTTHPAWLTAVLAGHATVAARIDVGAPVLTLLSKRSTLQARWDPAMASSDIVLVVDEVAERTLRLGQTGAVTRIDGALHDVFLSRKPVRAAAYAAITQWLCGYAPHRR</sequence>
<keyword evidence="3" id="KW-1185">Reference proteome</keyword>
<evidence type="ECO:0000313" key="3">
    <source>
        <dbReference type="Proteomes" id="UP000244729"/>
    </source>
</evidence>
<dbReference type="RefSeq" id="WP_108594354.1">
    <property type="nucleotide sequence ID" value="NZ_CP028913.1"/>
</dbReference>
<protein>
    <submittedName>
        <fullName evidence="2">Alpha/beta hydrolase</fullName>
    </submittedName>
</protein>
<accession>A0A2S0WTB3</accession>
<name>A0A2S0WTB3_9MICO</name>
<organism evidence="2 3">
    <name type="scientific">Agromyces badenianii</name>
    <dbReference type="NCBI Taxonomy" id="2080742"/>
    <lineage>
        <taxon>Bacteria</taxon>
        <taxon>Bacillati</taxon>
        <taxon>Actinomycetota</taxon>
        <taxon>Actinomycetes</taxon>
        <taxon>Micrococcales</taxon>
        <taxon>Microbacteriaceae</taxon>
        <taxon>Agromyces</taxon>
    </lineage>
</organism>
<proteinExistence type="predicted"/>
<dbReference type="InterPro" id="IPR029058">
    <property type="entry name" value="AB_hydrolase_fold"/>
</dbReference>
<dbReference type="KEGG" id="agm:DCE93_01620"/>
<dbReference type="EMBL" id="CP028913">
    <property type="protein sequence ID" value="AWB94530.1"/>
    <property type="molecule type" value="Genomic_DNA"/>
</dbReference>
<dbReference type="InterPro" id="IPR022742">
    <property type="entry name" value="Hydrolase_4"/>
</dbReference>
<dbReference type="SUPFAM" id="SSF53474">
    <property type="entry name" value="alpha/beta-Hydrolases"/>
    <property type="match status" value="1"/>
</dbReference>
<gene>
    <name evidence="2" type="ORF">DCE93_01620</name>
</gene>
<dbReference type="GO" id="GO:0016787">
    <property type="term" value="F:hydrolase activity"/>
    <property type="evidence" value="ECO:0007669"/>
    <property type="project" value="UniProtKB-KW"/>
</dbReference>
<dbReference type="Pfam" id="PF12146">
    <property type="entry name" value="Hydrolase_4"/>
    <property type="match status" value="1"/>
</dbReference>
<evidence type="ECO:0000313" key="2">
    <source>
        <dbReference type="EMBL" id="AWB94530.1"/>
    </source>
</evidence>
<dbReference type="Proteomes" id="UP000244729">
    <property type="component" value="Chromosome"/>
</dbReference>
<dbReference type="OrthoDB" id="9801217at2"/>
<evidence type="ECO:0000259" key="1">
    <source>
        <dbReference type="Pfam" id="PF12146"/>
    </source>
</evidence>